<comment type="caution">
    <text evidence="6">The sequence shown here is derived from an EMBL/GenBank/DDBJ whole genome shotgun (WGS) entry which is preliminary data.</text>
</comment>
<comment type="subcellular location">
    <subcellularLocation>
        <location evidence="1">Membrane</location>
        <topology evidence="1">Multi-pass membrane protein</topology>
    </subcellularLocation>
</comment>
<evidence type="ECO:0008006" key="8">
    <source>
        <dbReference type="Google" id="ProtNLM"/>
    </source>
</evidence>
<dbReference type="PANTHER" id="PTHR48021:SF1">
    <property type="entry name" value="GH07001P-RELATED"/>
    <property type="match status" value="1"/>
</dbReference>
<dbReference type="SUPFAM" id="SSF103473">
    <property type="entry name" value="MFS general substrate transporter"/>
    <property type="match status" value="1"/>
</dbReference>
<dbReference type="InterPro" id="IPR005828">
    <property type="entry name" value="MFS_sugar_transport-like"/>
</dbReference>
<evidence type="ECO:0000313" key="6">
    <source>
        <dbReference type="EMBL" id="KAH9639691.1"/>
    </source>
</evidence>
<evidence type="ECO:0000313" key="7">
    <source>
        <dbReference type="Proteomes" id="UP000814243"/>
    </source>
</evidence>
<sequence>MHTLDTYVDMYVVTIPALNFGMLMGWQSPMTPILQSPTGPAPEPISDETISWMAAITFMPPIFCGFMVGDLADRWGRKITTLLTALMLVIASDNIRGALGSLFILSQNLGYLVVYVAGDLLSFDAVLWLCTSVPAIFLVAFIAMPETPVFLVKQGKIKVEFEKRVKEEERV</sequence>
<gene>
    <name evidence="6" type="ORF">HF086_005376</name>
</gene>
<dbReference type="PROSITE" id="PS00216">
    <property type="entry name" value="SUGAR_TRANSPORT_1"/>
    <property type="match status" value="1"/>
</dbReference>
<name>A0A922SJA3_SPOEX</name>
<accession>A0A922SJA3</accession>
<feature type="transmembrane region" description="Helical" evidence="5">
    <location>
        <begin position="7"/>
        <end position="29"/>
    </location>
</feature>
<dbReference type="Proteomes" id="UP000814243">
    <property type="component" value="Unassembled WGS sequence"/>
</dbReference>
<evidence type="ECO:0000256" key="3">
    <source>
        <dbReference type="ARBA" id="ARBA00022989"/>
    </source>
</evidence>
<evidence type="ECO:0000256" key="4">
    <source>
        <dbReference type="ARBA" id="ARBA00023136"/>
    </source>
</evidence>
<organism evidence="6 7">
    <name type="scientific">Spodoptera exigua</name>
    <name type="common">Beet armyworm</name>
    <name type="synonym">Noctua fulgens</name>
    <dbReference type="NCBI Taxonomy" id="7107"/>
    <lineage>
        <taxon>Eukaryota</taxon>
        <taxon>Metazoa</taxon>
        <taxon>Ecdysozoa</taxon>
        <taxon>Arthropoda</taxon>
        <taxon>Hexapoda</taxon>
        <taxon>Insecta</taxon>
        <taxon>Pterygota</taxon>
        <taxon>Neoptera</taxon>
        <taxon>Endopterygota</taxon>
        <taxon>Lepidoptera</taxon>
        <taxon>Glossata</taxon>
        <taxon>Ditrysia</taxon>
        <taxon>Noctuoidea</taxon>
        <taxon>Noctuidae</taxon>
        <taxon>Amphipyrinae</taxon>
        <taxon>Spodoptera</taxon>
    </lineage>
</organism>
<dbReference type="PANTHER" id="PTHR48021">
    <property type="match status" value="1"/>
</dbReference>
<evidence type="ECO:0000256" key="5">
    <source>
        <dbReference type="SAM" id="Phobius"/>
    </source>
</evidence>
<keyword evidence="4 5" id="KW-0472">Membrane</keyword>
<feature type="transmembrane region" description="Helical" evidence="5">
    <location>
        <begin position="125"/>
        <end position="144"/>
    </location>
</feature>
<feature type="transmembrane region" description="Helical" evidence="5">
    <location>
        <begin position="49"/>
        <end position="69"/>
    </location>
</feature>
<keyword evidence="3 5" id="KW-1133">Transmembrane helix</keyword>
<proteinExistence type="predicted"/>
<dbReference type="InterPro" id="IPR036259">
    <property type="entry name" value="MFS_trans_sf"/>
</dbReference>
<dbReference type="GO" id="GO:0016020">
    <property type="term" value="C:membrane"/>
    <property type="evidence" value="ECO:0007669"/>
    <property type="project" value="UniProtKB-SubCell"/>
</dbReference>
<dbReference type="InterPro" id="IPR005829">
    <property type="entry name" value="Sugar_transporter_CS"/>
</dbReference>
<dbReference type="Pfam" id="PF00083">
    <property type="entry name" value="Sugar_tr"/>
    <property type="match status" value="1"/>
</dbReference>
<protein>
    <recommendedName>
        <fullName evidence="8">Major facilitator superfamily (MFS) profile domain-containing protein</fullName>
    </recommendedName>
</protein>
<dbReference type="AlphaFoldDB" id="A0A922SJA3"/>
<dbReference type="InterPro" id="IPR050549">
    <property type="entry name" value="MFS_Trehalose_Transporter"/>
</dbReference>
<keyword evidence="2 5" id="KW-0812">Transmembrane</keyword>
<reference evidence="6" key="1">
    <citation type="journal article" date="2021" name="G3 (Bethesda)">
        <title>Genome and transcriptome analysis of the beet armyworm Spodoptera exigua reveals targets for pest control. .</title>
        <authorList>
            <person name="Simon S."/>
            <person name="Breeschoten T."/>
            <person name="Jansen H.J."/>
            <person name="Dirks R.P."/>
            <person name="Schranz M.E."/>
            <person name="Ros V.I.D."/>
        </authorList>
    </citation>
    <scope>NUCLEOTIDE SEQUENCE</scope>
    <source>
        <strain evidence="6">TB_SE_WUR_2020</strain>
    </source>
</reference>
<evidence type="ECO:0000256" key="2">
    <source>
        <dbReference type="ARBA" id="ARBA00022692"/>
    </source>
</evidence>
<feature type="transmembrane region" description="Helical" evidence="5">
    <location>
        <begin position="81"/>
        <end position="105"/>
    </location>
</feature>
<dbReference type="GO" id="GO:0022857">
    <property type="term" value="F:transmembrane transporter activity"/>
    <property type="evidence" value="ECO:0007669"/>
    <property type="project" value="InterPro"/>
</dbReference>
<evidence type="ECO:0000256" key="1">
    <source>
        <dbReference type="ARBA" id="ARBA00004141"/>
    </source>
</evidence>
<dbReference type="Gene3D" id="1.20.1250.20">
    <property type="entry name" value="MFS general substrate transporter like domains"/>
    <property type="match status" value="2"/>
</dbReference>
<dbReference type="EMBL" id="JACEFF010000315">
    <property type="protein sequence ID" value="KAH9639691.1"/>
    <property type="molecule type" value="Genomic_DNA"/>
</dbReference>